<feature type="transmembrane region" description="Helical" evidence="6">
    <location>
        <begin position="261"/>
        <end position="282"/>
    </location>
</feature>
<dbReference type="PROSITE" id="PS50850">
    <property type="entry name" value="MFS"/>
    <property type="match status" value="1"/>
</dbReference>
<comment type="subcellular location">
    <subcellularLocation>
        <location evidence="1">Cell membrane</location>
        <topology evidence="1">Multi-pass membrane protein</topology>
    </subcellularLocation>
</comment>
<name>A0ABU6JBJ1_9BURK</name>
<dbReference type="InterPro" id="IPR050189">
    <property type="entry name" value="MFS_Efflux_Transporters"/>
</dbReference>
<evidence type="ECO:0000256" key="3">
    <source>
        <dbReference type="ARBA" id="ARBA00022692"/>
    </source>
</evidence>
<evidence type="ECO:0000256" key="5">
    <source>
        <dbReference type="ARBA" id="ARBA00023136"/>
    </source>
</evidence>
<feature type="transmembrane region" description="Helical" evidence="6">
    <location>
        <begin position="177"/>
        <end position="196"/>
    </location>
</feature>
<sequence length="407" mass="41458">MRPEHIGTLRTGASPQPSADADVPVLWLIVGAGIVSAFQVGEISIALPSLRDSIGISLPDGGWLLSVFALVGALTGMPVGVSVDTVGARRMALAGLAVQGTSSLLSATVDSFAWLLALRVLEGLGFMSVVVAMPALVLASTPEHKRKRAFAILGTYMPLGVAMAMLCAPLMKFLGWQGLTLLSGTGLFAYAALLLAGTRHLAVPAAAQASGFAAMRGTAMARAPQLLAMLFAAFTAAYFSVFGFLPTLLASRMSLDGATAGMTAALVVAVNAAGNLACGVLLSKGISHLALMRFSFIGMAACTAAALATDVSGLTALVFCALLSFISGPIPVILMELAPRSASSADQTGAAVGLVMQGNNIGLLVGPAAAGMIANAHGWQWVSAWVACLVLCALGLIAWLGRMRSFS</sequence>
<gene>
    <name evidence="8" type="ORF">RY831_16660</name>
</gene>
<dbReference type="Proteomes" id="UP001352263">
    <property type="component" value="Unassembled WGS sequence"/>
</dbReference>
<feature type="transmembrane region" description="Helical" evidence="6">
    <location>
        <begin position="289"/>
        <end position="308"/>
    </location>
</feature>
<feature type="transmembrane region" description="Helical" evidence="6">
    <location>
        <begin position="314"/>
        <end position="338"/>
    </location>
</feature>
<dbReference type="InterPro" id="IPR036259">
    <property type="entry name" value="MFS_trans_sf"/>
</dbReference>
<keyword evidence="9" id="KW-1185">Reference proteome</keyword>
<dbReference type="PANTHER" id="PTHR43124">
    <property type="entry name" value="PURINE EFFLUX PUMP PBUE"/>
    <property type="match status" value="1"/>
</dbReference>
<evidence type="ECO:0000313" key="9">
    <source>
        <dbReference type="Proteomes" id="UP001352263"/>
    </source>
</evidence>
<dbReference type="Pfam" id="PF07690">
    <property type="entry name" value="MFS_1"/>
    <property type="match status" value="1"/>
</dbReference>
<dbReference type="PANTHER" id="PTHR43124:SF3">
    <property type="entry name" value="CHLORAMPHENICOL EFFLUX PUMP RV0191"/>
    <property type="match status" value="1"/>
</dbReference>
<organism evidence="8 9">
    <name type="scientific">Noviherbaspirillum album</name>
    <dbReference type="NCBI Taxonomy" id="3080276"/>
    <lineage>
        <taxon>Bacteria</taxon>
        <taxon>Pseudomonadati</taxon>
        <taxon>Pseudomonadota</taxon>
        <taxon>Betaproteobacteria</taxon>
        <taxon>Burkholderiales</taxon>
        <taxon>Oxalobacteraceae</taxon>
        <taxon>Noviherbaspirillum</taxon>
    </lineage>
</organism>
<evidence type="ECO:0000256" key="1">
    <source>
        <dbReference type="ARBA" id="ARBA00004651"/>
    </source>
</evidence>
<dbReference type="RefSeq" id="WP_326507512.1">
    <property type="nucleotide sequence ID" value="NZ_JAWIIV010000013.1"/>
</dbReference>
<feature type="transmembrane region" description="Helical" evidence="6">
    <location>
        <begin position="62"/>
        <end position="81"/>
    </location>
</feature>
<feature type="domain" description="Major facilitator superfamily (MFS) profile" evidence="7">
    <location>
        <begin position="25"/>
        <end position="407"/>
    </location>
</feature>
<feature type="transmembrane region" description="Helical" evidence="6">
    <location>
        <begin position="150"/>
        <end position="171"/>
    </location>
</feature>
<keyword evidence="5 6" id="KW-0472">Membrane</keyword>
<reference evidence="8 9" key="1">
    <citation type="submission" date="2023-10" db="EMBL/GenBank/DDBJ databases">
        <title>Noviherbaspirillum sp. CPCC 100848 genome assembly.</title>
        <authorList>
            <person name="Li X.Y."/>
            <person name="Fang X.M."/>
        </authorList>
    </citation>
    <scope>NUCLEOTIDE SEQUENCE [LARGE SCALE GENOMIC DNA]</scope>
    <source>
        <strain evidence="8 9">CPCC 100848</strain>
    </source>
</reference>
<dbReference type="SUPFAM" id="SSF103473">
    <property type="entry name" value="MFS general substrate transporter"/>
    <property type="match status" value="1"/>
</dbReference>
<feature type="transmembrane region" description="Helical" evidence="6">
    <location>
        <begin position="112"/>
        <end position="138"/>
    </location>
</feature>
<feature type="transmembrane region" description="Helical" evidence="6">
    <location>
        <begin position="350"/>
        <end position="373"/>
    </location>
</feature>
<dbReference type="InterPro" id="IPR011701">
    <property type="entry name" value="MFS"/>
</dbReference>
<feature type="transmembrane region" description="Helical" evidence="6">
    <location>
        <begin position="226"/>
        <end position="249"/>
    </location>
</feature>
<evidence type="ECO:0000313" key="8">
    <source>
        <dbReference type="EMBL" id="MEC4720798.1"/>
    </source>
</evidence>
<protein>
    <submittedName>
        <fullName evidence="8">MFS transporter</fullName>
    </submittedName>
</protein>
<dbReference type="EMBL" id="JAWIIV010000013">
    <property type="protein sequence ID" value="MEC4720798.1"/>
    <property type="molecule type" value="Genomic_DNA"/>
</dbReference>
<comment type="caution">
    <text evidence="8">The sequence shown here is derived from an EMBL/GenBank/DDBJ whole genome shotgun (WGS) entry which is preliminary data.</text>
</comment>
<feature type="transmembrane region" description="Helical" evidence="6">
    <location>
        <begin position="25"/>
        <end position="50"/>
    </location>
</feature>
<evidence type="ECO:0000256" key="2">
    <source>
        <dbReference type="ARBA" id="ARBA00022475"/>
    </source>
</evidence>
<dbReference type="InterPro" id="IPR020846">
    <property type="entry name" value="MFS_dom"/>
</dbReference>
<feature type="transmembrane region" description="Helical" evidence="6">
    <location>
        <begin position="379"/>
        <end position="401"/>
    </location>
</feature>
<keyword evidence="2" id="KW-1003">Cell membrane</keyword>
<keyword evidence="3 6" id="KW-0812">Transmembrane</keyword>
<proteinExistence type="predicted"/>
<evidence type="ECO:0000259" key="7">
    <source>
        <dbReference type="PROSITE" id="PS50850"/>
    </source>
</evidence>
<keyword evidence="4 6" id="KW-1133">Transmembrane helix</keyword>
<dbReference type="Gene3D" id="1.20.1250.20">
    <property type="entry name" value="MFS general substrate transporter like domains"/>
    <property type="match status" value="2"/>
</dbReference>
<evidence type="ECO:0000256" key="6">
    <source>
        <dbReference type="SAM" id="Phobius"/>
    </source>
</evidence>
<evidence type="ECO:0000256" key="4">
    <source>
        <dbReference type="ARBA" id="ARBA00022989"/>
    </source>
</evidence>
<accession>A0ABU6JBJ1</accession>